<dbReference type="EMBL" id="KZ293724">
    <property type="protein sequence ID" value="PBK81811.1"/>
    <property type="molecule type" value="Genomic_DNA"/>
</dbReference>
<accession>A0A2H3CFG5</accession>
<protein>
    <submittedName>
        <fullName evidence="1">Uncharacterized protein</fullName>
    </submittedName>
</protein>
<keyword evidence="2" id="KW-1185">Reference proteome</keyword>
<name>A0A2H3CFG5_ARMGA</name>
<evidence type="ECO:0000313" key="2">
    <source>
        <dbReference type="Proteomes" id="UP000217790"/>
    </source>
</evidence>
<gene>
    <name evidence="1" type="ORF">ARMGADRAFT_770558</name>
</gene>
<proteinExistence type="predicted"/>
<dbReference type="InParanoid" id="A0A2H3CFG5"/>
<evidence type="ECO:0000313" key="1">
    <source>
        <dbReference type="EMBL" id="PBK81811.1"/>
    </source>
</evidence>
<sequence length="145" mass="16389">MIIWRPSFEICASRATGDIAGCTQRLFEEGWPRYRKGPSENRCAGHRPLENMLPEQCVSLRSTILQGPAIQAWRCELRGRAAQLAAGQSGRRGSYFTPGCRPNDLRTNHRSKVSLQLCKILSRRFEGEGVKKRDPKNIDDGGERF</sequence>
<dbReference type="Proteomes" id="UP000217790">
    <property type="component" value="Unassembled WGS sequence"/>
</dbReference>
<organism evidence="1 2">
    <name type="scientific">Armillaria gallica</name>
    <name type="common">Bulbous honey fungus</name>
    <name type="synonym">Armillaria bulbosa</name>
    <dbReference type="NCBI Taxonomy" id="47427"/>
    <lineage>
        <taxon>Eukaryota</taxon>
        <taxon>Fungi</taxon>
        <taxon>Dikarya</taxon>
        <taxon>Basidiomycota</taxon>
        <taxon>Agaricomycotina</taxon>
        <taxon>Agaricomycetes</taxon>
        <taxon>Agaricomycetidae</taxon>
        <taxon>Agaricales</taxon>
        <taxon>Marasmiineae</taxon>
        <taxon>Physalacriaceae</taxon>
        <taxon>Armillaria</taxon>
    </lineage>
</organism>
<reference evidence="2" key="1">
    <citation type="journal article" date="2017" name="Nat. Ecol. Evol.">
        <title>Genome expansion and lineage-specific genetic innovations in the forest pathogenic fungi Armillaria.</title>
        <authorList>
            <person name="Sipos G."/>
            <person name="Prasanna A.N."/>
            <person name="Walter M.C."/>
            <person name="O'Connor E."/>
            <person name="Balint B."/>
            <person name="Krizsan K."/>
            <person name="Kiss B."/>
            <person name="Hess J."/>
            <person name="Varga T."/>
            <person name="Slot J."/>
            <person name="Riley R."/>
            <person name="Boka B."/>
            <person name="Rigling D."/>
            <person name="Barry K."/>
            <person name="Lee J."/>
            <person name="Mihaltcheva S."/>
            <person name="LaButti K."/>
            <person name="Lipzen A."/>
            <person name="Waldron R."/>
            <person name="Moloney N.M."/>
            <person name="Sperisen C."/>
            <person name="Kredics L."/>
            <person name="Vagvoelgyi C."/>
            <person name="Patrignani A."/>
            <person name="Fitzpatrick D."/>
            <person name="Nagy I."/>
            <person name="Doyle S."/>
            <person name="Anderson J.B."/>
            <person name="Grigoriev I.V."/>
            <person name="Gueldener U."/>
            <person name="Muensterkoetter M."/>
            <person name="Nagy L.G."/>
        </authorList>
    </citation>
    <scope>NUCLEOTIDE SEQUENCE [LARGE SCALE GENOMIC DNA]</scope>
    <source>
        <strain evidence="2">Ar21-2</strain>
    </source>
</reference>
<dbReference type="AlphaFoldDB" id="A0A2H3CFG5"/>